<evidence type="ECO:0000259" key="2">
    <source>
        <dbReference type="Pfam" id="PF01757"/>
    </source>
</evidence>
<dbReference type="STRING" id="47839.BN973_01437"/>
<proteinExistence type="predicted"/>
<keyword evidence="3" id="KW-0808">Transferase</keyword>
<gene>
    <name evidence="3" type="ORF">BN973_01437</name>
</gene>
<evidence type="ECO:0000256" key="1">
    <source>
        <dbReference type="SAM" id="Phobius"/>
    </source>
</evidence>
<dbReference type="PANTHER" id="PTHR23028:SF131">
    <property type="entry name" value="BLR2367 PROTEIN"/>
    <property type="match status" value="1"/>
</dbReference>
<name>A0A024JTX9_9MYCO</name>
<feature type="transmembrane region" description="Helical" evidence="1">
    <location>
        <begin position="43"/>
        <end position="63"/>
    </location>
</feature>
<dbReference type="AlphaFoldDB" id="A0A024JTX9"/>
<feature type="domain" description="Acyltransferase 3" evidence="2">
    <location>
        <begin position="11"/>
        <end position="327"/>
    </location>
</feature>
<dbReference type="GO" id="GO:0016747">
    <property type="term" value="F:acyltransferase activity, transferring groups other than amino-acyl groups"/>
    <property type="evidence" value="ECO:0007669"/>
    <property type="project" value="InterPro"/>
</dbReference>
<dbReference type="PANTHER" id="PTHR23028">
    <property type="entry name" value="ACETYLTRANSFERASE"/>
    <property type="match status" value="1"/>
</dbReference>
<reference evidence="3" key="2">
    <citation type="submission" date="2014-04" db="EMBL/GenBank/DDBJ databases">
        <authorList>
            <person name="Xu Y.W."/>
            <person name="Yang Q."/>
        </authorList>
    </citation>
    <scope>NUCLEOTIDE SEQUENCE</scope>
    <source>
        <strain evidence="3">DSM 44626</strain>
    </source>
</reference>
<dbReference type="InterPro" id="IPR002656">
    <property type="entry name" value="Acyl_transf_3_dom"/>
</dbReference>
<reference evidence="3" key="1">
    <citation type="journal article" date="2014" name="Genome Announc.">
        <title>Draft Genome Sequence of Mycobacterium triplex DSM 44626.</title>
        <authorList>
            <person name="Sassi M."/>
            <person name="Croce O."/>
            <person name="Robert C."/>
            <person name="Raoult D."/>
            <person name="Drancourt M."/>
        </authorList>
    </citation>
    <scope>NUCLEOTIDE SEQUENCE [LARGE SCALE GENOMIC DNA]</scope>
    <source>
        <strain evidence="3">DSM 44626</strain>
    </source>
</reference>
<dbReference type="OrthoDB" id="9796461at2"/>
<dbReference type="Pfam" id="PF01757">
    <property type="entry name" value="Acyl_transf_3"/>
    <property type="match status" value="1"/>
</dbReference>
<protein>
    <submittedName>
        <fullName evidence="3">Acetyltransferase AtfA</fullName>
    </submittedName>
</protein>
<evidence type="ECO:0000313" key="3">
    <source>
        <dbReference type="EMBL" id="CDO87086.1"/>
    </source>
</evidence>
<dbReference type="EMBL" id="HG964446">
    <property type="protein sequence ID" value="CDO87086.1"/>
    <property type="molecule type" value="Genomic_DNA"/>
</dbReference>
<feature type="transmembrane region" description="Helical" evidence="1">
    <location>
        <begin position="153"/>
        <end position="174"/>
    </location>
</feature>
<feature type="transmembrane region" description="Helical" evidence="1">
    <location>
        <begin position="258"/>
        <end position="275"/>
    </location>
</feature>
<keyword evidence="1" id="KW-0812">Transmembrane</keyword>
<dbReference type="InterPro" id="IPR050879">
    <property type="entry name" value="Acyltransferase_3"/>
</dbReference>
<keyword evidence="1" id="KW-0472">Membrane</keyword>
<dbReference type="GO" id="GO:0016020">
    <property type="term" value="C:membrane"/>
    <property type="evidence" value="ECO:0007669"/>
    <property type="project" value="TreeGrafter"/>
</dbReference>
<dbReference type="eggNOG" id="COG1835">
    <property type="taxonomic scope" value="Bacteria"/>
</dbReference>
<accession>A0A024JTX9</accession>
<dbReference type="Proteomes" id="UP000028880">
    <property type="component" value="Unassembled WGS sequence"/>
</dbReference>
<feature type="transmembrane region" description="Helical" evidence="1">
    <location>
        <begin position="181"/>
        <end position="200"/>
    </location>
</feature>
<organism evidence="3">
    <name type="scientific">Mycobacterium triplex</name>
    <dbReference type="NCBI Taxonomy" id="47839"/>
    <lineage>
        <taxon>Bacteria</taxon>
        <taxon>Bacillati</taxon>
        <taxon>Actinomycetota</taxon>
        <taxon>Actinomycetes</taxon>
        <taxon>Mycobacteriales</taxon>
        <taxon>Mycobacteriaceae</taxon>
        <taxon>Mycobacterium</taxon>
        <taxon>Mycobacterium simiae complex</taxon>
    </lineage>
</organism>
<dbReference type="GO" id="GO:0000271">
    <property type="term" value="P:polysaccharide biosynthetic process"/>
    <property type="evidence" value="ECO:0007669"/>
    <property type="project" value="TreeGrafter"/>
</dbReference>
<keyword evidence="1" id="KW-1133">Transmembrane helix</keyword>
<dbReference type="RefSeq" id="WP_084163319.1">
    <property type="nucleotide sequence ID" value="NZ_HG964446.1"/>
</dbReference>
<sequence length="376" mass="40777">MKLGQAFDPRNNALNACRLVLASEVVLWHSFPVTGHAVSSKPVLQLLFSVGVDGFFALSGFLITASWLRNPHPREYFLARALRIFPGLIVCLVVTGFVFAPLSVAMQGGAATKLLMSSAPTEYVLKNSTLLSALALDVGGTPRGVPEHGVWNASAWTLMWEVLCYLAVAGIGLAGLANRRWLPPMILALAVSGSILLPPLTYPGPWTNLQIAVRFTIMFSAGATLYQWRDVIPARWSLVAVSVFVVLASSLLPDYRTVGGPALAYAVIVSGSLIHSKRLNLRTDLSYGTYIYASPIQQLMAVGGLTSLNPLLFFVIATAATLPLAALSWFLVERPAQALKSRFKQKPTKPSLTEHIESHNADLSLYRRVAKVGLRR</sequence>
<feature type="transmembrane region" description="Helical" evidence="1">
    <location>
        <begin position="233"/>
        <end position="252"/>
    </location>
</feature>
<dbReference type="HOGENOM" id="CLU_005679_0_1_11"/>
<feature type="transmembrane region" description="Helical" evidence="1">
    <location>
        <begin position="311"/>
        <end position="332"/>
    </location>
</feature>
<feature type="transmembrane region" description="Helical" evidence="1">
    <location>
        <begin position="84"/>
        <end position="106"/>
    </location>
</feature>